<evidence type="ECO:0000313" key="2">
    <source>
        <dbReference type="Proteomes" id="UP000238356"/>
    </source>
</evidence>
<dbReference type="RefSeq" id="WP_104364648.1">
    <property type="nucleotide sequence ID" value="NZ_PSZD01000033.1"/>
</dbReference>
<evidence type="ECO:0000313" key="1">
    <source>
        <dbReference type="EMBL" id="PPJ21949.1"/>
    </source>
</evidence>
<dbReference type="Proteomes" id="UP000238356">
    <property type="component" value="Unassembled WGS sequence"/>
</dbReference>
<accession>A0A2S5ZWN7</accession>
<proteinExistence type="predicted"/>
<protein>
    <submittedName>
        <fullName evidence="1">Uncharacterized protein</fullName>
    </submittedName>
</protein>
<dbReference type="EMBL" id="PSZD01000033">
    <property type="protein sequence ID" value="PPJ21949.1"/>
    <property type="molecule type" value="Genomic_DNA"/>
</dbReference>
<gene>
    <name evidence="1" type="ORF">C5F51_32635</name>
</gene>
<reference evidence="1 2" key="1">
    <citation type="submission" date="2018-02" db="EMBL/GenBank/DDBJ databases">
        <title>8 Nocardia nova and 1 Nocardia cyriacigeorgica strain used for evolution to TMP-SMX.</title>
        <authorList>
            <person name="Mehta H."/>
            <person name="Weng J."/>
            <person name="Shamoo Y."/>
        </authorList>
    </citation>
    <scope>NUCLEOTIDE SEQUENCE [LARGE SCALE GENOMIC DNA]</scope>
    <source>
        <strain evidence="1 2">BAA2227</strain>
    </source>
</reference>
<dbReference type="AlphaFoldDB" id="A0A2S5ZWN7"/>
<organism evidence="1 2">
    <name type="scientific">Nocardia nova</name>
    <dbReference type="NCBI Taxonomy" id="37330"/>
    <lineage>
        <taxon>Bacteria</taxon>
        <taxon>Bacillati</taxon>
        <taxon>Actinomycetota</taxon>
        <taxon>Actinomycetes</taxon>
        <taxon>Mycobacteriales</taxon>
        <taxon>Nocardiaceae</taxon>
        <taxon>Nocardia</taxon>
    </lineage>
</organism>
<keyword evidence="2" id="KW-1185">Reference proteome</keyword>
<sequence>MFRCVVRKDASSVSPVRESQLAKNVEAKGRTGGARDIAIEVLRFMLSAVRTSRLPCPRKLSRAERNRGTPVRSYTAPTVADYCASTDLADWVILLAACAGAKLWVCSGRISISTAAARCVSAARLSA</sequence>
<comment type="caution">
    <text evidence="1">The sequence shown here is derived from an EMBL/GenBank/DDBJ whole genome shotgun (WGS) entry which is preliminary data.</text>
</comment>
<name>A0A2S5ZWN7_9NOCA</name>